<evidence type="ECO:0000313" key="5">
    <source>
        <dbReference type="Proteomes" id="UP001595807"/>
    </source>
</evidence>
<dbReference type="InterPro" id="IPR044843">
    <property type="entry name" value="Trans_IPPS_bact-type"/>
</dbReference>
<organism evidence="4 5">
    <name type="scientific">Streptococcus caprae</name>
    <dbReference type="NCBI Taxonomy" id="1640501"/>
    <lineage>
        <taxon>Bacteria</taxon>
        <taxon>Bacillati</taxon>
        <taxon>Bacillota</taxon>
        <taxon>Bacilli</taxon>
        <taxon>Lactobacillales</taxon>
        <taxon>Streptococcaceae</taxon>
        <taxon>Streptococcus</taxon>
    </lineage>
</organism>
<dbReference type="CDD" id="cd00683">
    <property type="entry name" value="Trans_IPPS_HH"/>
    <property type="match status" value="1"/>
</dbReference>
<dbReference type="InterPro" id="IPR019845">
    <property type="entry name" value="Squalene/phytoene_synthase_CS"/>
</dbReference>
<dbReference type="SFLD" id="SFLDG01018">
    <property type="entry name" value="Squalene/Phytoene_Synthase_Lik"/>
    <property type="match status" value="1"/>
</dbReference>
<dbReference type="Proteomes" id="UP001595807">
    <property type="component" value="Unassembled WGS sequence"/>
</dbReference>
<dbReference type="SFLD" id="SFLDG01212">
    <property type="entry name" value="Phytoene_synthase_like"/>
    <property type="match status" value="1"/>
</dbReference>
<protein>
    <submittedName>
        <fullName evidence="4">Phytoene/squalene synthase family protein</fullName>
    </submittedName>
</protein>
<dbReference type="InterPro" id="IPR002060">
    <property type="entry name" value="Squ/phyt_synthse"/>
</dbReference>
<dbReference type="InterPro" id="IPR008949">
    <property type="entry name" value="Isoprenoid_synthase_dom_sf"/>
</dbReference>
<comment type="pathway">
    <text evidence="1">Carotenoid biosynthesis.</text>
</comment>
<name>A0ABV8CY12_9STRE</name>
<evidence type="ECO:0000256" key="2">
    <source>
        <dbReference type="ARBA" id="ARBA00022679"/>
    </source>
</evidence>
<keyword evidence="5" id="KW-1185">Reference proteome</keyword>
<dbReference type="EMBL" id="JBHRZV010000052">
    <property type="protein sequence ID" value="MFC3928923.1"/>
    <property type="molecule type" value="Genomic_DNA"/>
</dbReference>
<reference evidence="5" key="1">
    <citation type="journal article" date="2019" name="Int. J. Syst. Evol. Microbiol.">
        <title>The Global Catalogue of Microorganisms (GCM) 10K type strain sequencing project: providing services to taxonomists for standard genome sequencing and annotation.</title>
        <authorList>
            <consortium name="The Broad Institute Genomics Platform"/>
            <consortium name="The Broad Institute Genome Sequencing Center for Infectious Disease"/>
            <person name="Wu L."/>
            <person name="Ma J."/>
        </authorList>
    </citation>
    <scope>NUCLEOTIDE SEQUENCE [LARGE SCALE GENOMIC DNA]</scope>
    <source>
        <strain evidence="5">CCUG 67170</strain>
    </source>
</reference>
<sequence length="302" mass="33862">MSLLATSYAHCEAIMKAHSKSFYQAFRQLSEERFKGIAAVYAFCRYVDDLVDEAAPGDEAVDQQLALLAEVISGEVVPAPSAISNLPWWPAFTDSVARFAISPKALLEQIAGQQSDRSFAFFGTMAELETYCRQVAGSVGAMLLPMLGRADLTEEANQETYLEVCYQLGIAMQLTNILRDVGEDARNRQRVYLPEDLLAQVGKTVENVLSLANQPRQTPPDWFVAVWKEVAKESGHLYQTFEAYLSLFDPACQAALLSAARIYHAIEDEIQKADYDCLYQRHYTSKLKRLVLVQEVKKELNK</sequence>
<accession>A0ABV8CY12</accession>
<keyword evidence="2" id="KW-0808">Transferase</keyword>
<gene>
    <name evidence="4" type="ORF">ACFORF_10210</name>
</gene>
<proteinExistence type="predicted"/>
<dbReference type="InterPro" id="IPR033904">
    <property type="entry name" value="Trans_IPPS_HH"/>
</dbReference>
<dbReference type="SFLD" id="SFLDS00005">
    <property type="entry name" value="Isoprenoid_Synthase_Type_I"/>
    <property type="match status" value="1"/>
</dbReference>
<evidence type="ECO:0000256" key="1">
    <source>
        <dbReference type="ARBA" id="ARBA00004829"/>
    </source>
</evidence>
<dbReference type="Gene3D" id="1.10.600.10">
    <property type="entry name" value="Farnesyl Diphosphate Synthase"/>
    <property type="match status" value="1"/>
</dbReference>
<comment type="caution">
    <text evidence="4">The sequence shown here is derived from an EMBL/GenBank/DDBJ whole genome shotgun (WGS) entry which is preliminary data.</text>
</comment>
<evidence type="ECO:0000313" key="4">
    <source>
        <dbReference type="EMBL" id="MFC3928923.1"/>
    </source>
</evidence>
<evidence type="ECO:0000256" key="3">
    <source>
        <dbReference type="ARBA" id="ARBA00022746"/>
    </source>
</evidence>
<keyword evidence="3" id="KW-0125">Carotenoid biosynthesis</keyword>
<dbReference type="PROSITE" id="PS01045">
    <property type="entry name" value="SQUALEN_PHYTOEN_SYN_2"/>
    <property type="match status" value="1"/>
</dbReference>
<dbReference type="SUPFAM" id="SSF48576">
    <property type="entry name" value="Terpenoid synthases"/>
    <property type="match status" value="1"/>
</dbReference>
<dbReference type="RefSeq" id="WP_380427894.1">
    <property type="nucleotide sequence ID" value="NZ_JBHRZV010000052.1"/>
</dbReference>
<dbReference type="PANTHER" id="PTHR31480">
    <property type="entry name" value="BIFUNCTIONAL LYCOPENE CYCLASE/PHYTOENE SYNTHASE"/>
    <property type="match status" value="1"/>
</dbReference>
<dbReference type="Pfam" id="PF00494">
    <property type="entry name" value="SQS_PSY"/>
    <property type="match status" value="1"/>
</dbReference>